<dbReference type="Proteomes" id="UP000742786">
    <property type="component" value="Unassembled WGS sequence"/>
</dbReference>
<dbReference type="EMBL" id="CAJQUM010000001">
    <property type="protein sequence ID" value="CAG4885389.1"/>
    <property type="molecule type" value="Genomic_DNA"/>
</dbReference>
<accession>A0A916NA22</accession>
<gene>
    <name evidence="1" type="ORF">GTOL_13272</name>
</gene>
<evidence type="ECO:0000313" key="1">
    <source>
        <dbReference type="EMBL" id="CAG4885389.1"/>
    </source>
</evidence>
<organism evidence="1 2">
    <name type="scientific">Georgfuchsia toluolica</name>
    <dbReference type="NCBI Taxonomy" id="424218"/>
    <lineage>
        <taxon>Bacteria</taxon>
        <taxon>Pseudomonadati</taxon>
        <taxon>Pseudomonadota</taxon>
        <taxon>Betaproteobacteria</taxon>
        <taxon>Nitrosomonadales</taxon>
        <taxon>Sterolibacteriaceae</taxon>
        <taxon>Georgfuchsia</taxon>
    </lineage>
</organism>
<sequence>MDCSGWFRVIAFSQLTGRFIKSCLAAQTIQELYCMGMTYVLARATTLPDAQNQWDWRIYHALSCA</sequence>
<evidence type="ECO:0000313" key="2">
    <source>
        <dbReference type="Proteomes" id="UP000742786"/>
    </source>
</evidence>
<comment type="caution">
    <text evidence="1">The sequence shown here is derived from an EMBL/GenBank/DDBJ whole genome shotgun (WGS) entry which is preliminary data.</text>
</comment>
<name>A0A916NA22_9PROT</name>
<keyword evidence="2" id="KW-1185">Reference proteome</keyword>
<protein>
    <submittedName>
        <fullName evidence="1">Uncharacterized protein</fullName>
    </submittedName>
</protein>
<dbReference type="AlphaFoldDB" id="A0A916NA22"/>
<proteinExistence type="predicted"/>
<reference evidence="1" key="1">
    <citation type="submission" date="2021-04" db="EMBL/GenBank/DDBJ databases">
        <authorList>
            <person name="Hornung B."/>
        </authorList>
    </citation>
    <scope>NUCLEOTIDE SEQUENCE</scope>
    <source>
        <strain evidence="1">G5G6</strain>
    </source>
</reference>